<protein>
    <submittedName>
        <fullName evidence="1">Uncharacterized protein</fullName>
    </submittedName>
</protein>
<dbReference type="EMBL" id="OD006238">
    <property type="protein sequence ID" value="CAD7412702.1"/>
    <property type="molecule type" value="Genomic_DNA"/>
</dbReference>
<dbReference type="GO" id="GO:0005829">
    <property type="term" value="C:cytosol"/>
    <property type="evidence" value="ECO:0007669"/>
    <property type="project" value="TreeGrafter"/>
</dbReference>
<sequence>MMFPETKSPSSPLVLKPPEAELFFPFSLLAKHVFELRCGQARRGVQSVRCILRERRPVVELVPRVDLLRVGCPSCLYADEENAQVVSPILGNVCFASSMYAVCFTLKSFANIYAQTYPGINIKEFSRRLWGDIYFNSKTRKFTKKPPHGTAQRSFVEFILEPLYKVFAQVVGDVDTTLPTVLEELGIRLSKEEMKLNIRPLLRLVCTKFLGDFNGNTLGERLQTLATFILSPRPVQEYEWSSCNSVGPIRAFLVPSIETCCRCIIHSLFITSLNSNIWCEQAGYGCHASPEDTTSE</sequence>
<dbReference type="SUPFAM" id="SSF52540">
    <property type="entry name" value="P-loop containing nucleoside triphosphate hydrolases"/>
    <property type="match status" value="1"/>
</dbReference>
<dbReference type="PANTHER" id="PTHR42908:SF6">
    <property type="entry name" value="116 KDA U5 SMALL NUCLEAR RIBONUCLEOPROTEIN COMPONENT"/>
    <property type="match status" value="1"/>
</dbReference>
<dbReference type="Gene3D" id="3.90.1430.10">
    <property type="entry name" value="Yeast translation eEF2 (G' domain)"/>
    <property type="match status" value="1"/>
</dbReference>
<evidence type="ECO:0000313" key="1">
    <source>
        <dbReference type="EMBL" id="CAD7412702.1"/>
    </source>
</evidence>
<gene>
    <name evidence="1" type="ORF">TPSB3V08_LOCUS8578</name>
</gene>
<dbReference type="InterPro" id="IPR027417">
    <property type="entry name" value="P-loop_NTPase"/>
</dbReference>
<organism evidence="1">
    <name type="scientific">Timema poppense</name>
    <name type="common">Walking stick</name>
    <dbReference type="NCBI Taxonomy" id="170557"/>
    <lineage>
        <taxon>Eukaryota</taxon>
        <taxon>Metazoa</taxon>
        <taxon>Ecdysozoa</taxon>
        <taxon>Arthropoda</taxon>
        <taxon>Hexapoda</taxon>
        <taxon>Insecta</taxon>
        <taxon>Pterygota</taxon>
        <taxon>Neoptera</taxon>
        <taxon>Polyneoptera</taxon>
        <taxon>Phasmatodea</taxon>
        <taxon>Timematodea</taxon>
        <taxon>Timematoidea</taxon>
        <taxon>Timematidae</taxon>
        <taxon>Timema</taxon>
    </lineage>
</organism>
<dbReference type="AlphaFoldDB" id="A0A7R9DDH6"/>
<dbReference type="GO" id="GO:0030623">
    <property type="term" value="F:U5 snRNA binding"/>
    <property type="evidence" value="ECO:0007669"/>
    <property type="project" value="TreeGrafter"/>
</dbReference>
<dbReference type="GO" id="GO:0000398">
    <property type="term" value="P:mRNA splicing, via spliceosome"/>
    <property type="evidence" value="ECO:0007669"/>
    <property type="project" value="TreeGrafter"/>
</dbReference>
<dbReference type="GO" id="GO:0071007">
    <property type="term" value="C:U2-type catalytic step 2 spliceosome"/>
    <property type="evidence" value="ECO:0007669"/>
    <property type="project" value="TreeGrafter"/>
</dbReference>
<name>A0A7R9DDH6_TIMPO</name>
<reference evidence="1" key="1">
    <citation type="submission" date="2020-11" db="EMBL/GenBank/DDBJ databases">
        <authorList>
            <person name="Tran Van P."/>
        </authorList>
    </citation>
    <scope>NUCLEOTIDE SEQUENCE</scope>
</reference>
<accession>A0A7R9DDH6</accession>
<proteinExistence type="predicted"/>
<dbReference type="GO" id="GO:0046540">
    <property type="term" value="C:U4/U6 x U5 tri-snRNP complex"/>
    <property type="evidence" value="ECO:0007669"/>
    <property type="project" value="TreeGrafter"/>
</dbReference>
<dbReference type="GO" id="GO:0003924">
    <property type="term" value="F:GTPase activity"/>
    <property type="evidence" value="ECO:0007669"/>
    <property type="project" value="TreeGrafter"/>
</dbReference>
<dbReference type="PANTHER" id="PTHR42908">
    <property type="entry name" value="TRANSLATION ELONGATION FACTOR-RELATED"/>
    <property type="match status" value="1"/>
</dbReference>
<dbReference type="FunFam" id="3.90.1430.10:FF:000001">
    <property type="entry name" value="116 kDa U5 small nuclear ribonucleoprotein component"/>
    <property type="match status" value="1"/>
</dbReference>